<dbReference type="EMBL" id="JACHHN010000004">
    <property type="protein sequence ID" value="MBB5191708.1"/>
    <property type="molecule type" value="Genomic_DNA"/>
</dbReference>
<dbReference type="AlphaFoldDB" id="A0A840RGR0"/>
<comment type="caution">
    <text evidence="4">The sequence shown here is derived from an EMBL/GenBank/DDBJ whole genome shotgun (WGS) entry which is preliminary data.</text>
</comment>
<evidence type="ECO:0000313" key="4">
    <source>
        <dbReference type="EMBL" id="MBB5191708.1"/>
    </source>
</evidence>
<accession>A0A840RGR0</accession>
<gene>
    <name evidence="4" type="ORF">HNQ50_002438</name>
</gene>
<proteinExistence type="predicted"/>
<feature type="domain" description="N-acetyltransferase" evidence="3">
    <location>
        <begin position="5"/>
        <end position="138"/>
    </location>
</feature>
<dbReference type="Gene3D" id="3.40.630.30">
    <property type="match status" value="1"/>
</dbReference>
<dbReference type="CDD" id="cd04301">
    <property type="entry name" value="NAT_SF"/>
    <property type="match status" value="1"/>
</dbReference>
<organism evidence="4 5">
    <name type="scientific">Silvimonas terrae</name>
    <dbReference type="NCBI Taxonomy" id="300266"/>
    <lineage>
        <taxon>Bacteria</taxon>
        <taxon>Pseudomonadati</taxon>
        <taxon>Pseudomonadota</taxon>
        <taxon>Betaproteobacteria</taxon>
        <taxon>Neisseriales</taxon>
        <taxon>Chitinibacteraceae</taxon>
        <taxon>Silvimonas</taxon>
    </lineage>
</organism>
<dbReference type="RefSeq" id="WP_184100972.1">
    <property type="nucleotide sequence ID" value="NZ_JACHHN010000004.1"/>
</dbReference>
<evidence type="ECO:0000256" key="1">
    <source>
        <dbReference type="ARBA" id="ARBA00022679"/>
    </source>
</evidence>
<name>A0A840RGR0_9NEIS</name>
<protein>
    <submittedName>
        <fullName evidence="4">GNAT superfamily N-acetyltransferase</fullName>
    </submittedName>
</protein>
<keyword evidence="2" id="KW-0012">Acyltransferase</keyword>
<dbReference type="Proteomes" id="UP000543030">
    <property type="component" value="Unassembled WGS sequence"/>
</dbReference>
<evidence type="ECO:0000259" key="3">
    <source>
        <dbReference type="PROSITE" id="PS51186"/>
    </source>
</evidence>
<dbReference type="PANTHER" id="PTHR43877">
    <property type="entry name" value="AMINOALKYLPHOSPHONATE N-ACETYLTRANSFERASE-RELATED-RELATED"/>
    <property type="match status" value="1"/>
</dbReference>
<dbReference type="GO" id="GO:0016747">
    <property type="term" value="F:acyltransferase activity, transferring groups other than amino-acyl groups"/>
    <property type="evidence" value="ECO:0007669"/>
    <property type="project" value="InterPro"/>
</dbReference>
<dbReference type="InterPro" id="IPR016181">
    <property type="entry name" value="Acyl_CoA_acyltransferase"/>
</dbReference>
<reference evidence="4 5" key="1">
    <citation type="submission" date="2020-08" db="EMBL/GenBank/DDBJ databases">
        <title>Genomic Encyclopedia of Type Strains, Phase IV (KMG-IV): sequencing the most valuable type-strain genomes for metagenomic binning, comparative biology and taxonomic classification.</title>
        <authorList>
            <person name="Goeker M."/>
        </authorList>
    </citation>
    <scope>NUCLEOTIDE SEQUENCE [LARGE SCALE GENOMIC DNA]</scope>
    <source>
        <strain evidence="4 5">DSM 18233</strain>
    </source>
</reference>
<dbReference type="PROSITE" id="PS51186">
    <property type="entry name" value="GNAT"/>
    <property type="match status" value="1"/>
</dbReference>
<dbReference type="SUPFAM" id="SSF55729">
    <property type="entry name" value="Acyl-CoA N-acyltransferases (Nat)"/>
    <property type="match status" value="1"/>
</dbReference>
<dbReference type="InterPro" id="IPR000182">
    <property type="entry name" value="GNAT_dom"/>
</dbReference>
<dbReference type="InterPro" id="IPR050832">
    <property type="entry name" value="Bact_Acetyltransf"/>
</dbReference>
<sequence length="138" mass="14631">MSSSIRLRPAAVADAPDVAGLLMASRRAFIPYAPMAHPAATVLAWVAQGLIPGGGVTLACEAGCIVGVLAISHTEEAGWIDQLYVAPGRTGQGIGRLLLAHALAVLKRPVRVHLSGQHRRPPFLRTPRFCAGIVDRWQ</sequence>
<evidence type="ECO:0000256" key="2">
    <source>
        <dbReference type="ARBA" id="ARBA00023315"/>
    </source>
</evidence>
<keyword evidence="1 4" id="KW-0808">Transferase</keyword>
<dbReference type="Pfam" id="PF00583">
    <property type="entry name" value="Acetyltransf_1"/>
    <property type="match status" value="1"/>
</dbReference>
<keyword evidence="5" id="KW-1185">Reference proteome</keyword>
<evidence type="ECO:0000313" key="5">
    <source>
        <dbReference type="Proteomes" id="UP000543030"/>
    </source>
</evidence>